<proteinExistence type="predicted"/>
<gene>
    <name evidence="1" type="ORF">BDN72DRAFT_877344</name>
</gene>
<protein>
    <submittedName>
        <fullName evidence="1">Uncharacterized protein</fullName>
    </submittedName>
</protein>
<name>A0ACD3AZK0_9AGAR</name>
<reference evidence="1 2" key="1">
    <citation type="journal article" date="2019" name="Nat. Ecol. Evol.">
        <title>Megaphylogeny resolves global patterns of mushroom evolution.</title>
        <authorList>
            <person name="Varga T."/>
            <person name="Krizsan K."/>
            <person name="Foldi C."/>
            <person name="Dima B."/>
            <person name="Sanchez-Garcia M."/>
            <person name="Sanchez-Ramirez S."/>
            <person name="Szollosi G.J."/>
            <person name="Szarkandi J.G."/>
            <person name="Papp V."/>
            <person name="Albert L."/>
            <person name="Andreopoulos W."/>
            <person name="Angelini C."/>
            <person name="Antonin V."/>
            <person name="Barry K.W."/>
            <person name="Bougher N.L."/>
            <person name="Buchanan P."/>
            <person name="Buyck B."/>
            <person name="Bense V."/>
            <person name="Catcheside P."/>
            <person name="Chovatia M."/>
            <person name="Cooper J."/>
            <person name="Damon W."/>
            <person name="Desjardin D."/>
            <person name="Finy P."/>
            <person name="Geml J."/>
            <person name="Haridas S."/>
            <person name="Hughes K."/>
            <person name="Justo A."/>
            <person name="Karasinski D."/>
            <person name="Kautmanova I."/>
            <person name="Kiss B."/>
            <person name="Kocsube S."/>
            <person name="Kotiranta H."/>
            <person name="LaButti K.M."/>
            <person name="Lechner B.E."/>
            <person name="Liimatainen K."/>
            <person name="Lipzen A."/>
            <person name="Lukacs Z."/>
            <person name="Mihaltcheva S."/>
            <person name="Morgado L.N."/>
            <person name="Niskanen T."/>
            <person name="Noordeloos M.E."/>
            <person name="Ohm R.A."/>
            <person name="Ortiz-Santana B."/>
            <person name="Ovrebo C."/>
            <person name="Racz N."/>
            <person name="Riley R."/>
            <person name="Savchenko A."/>
            <person name="Shiryaev A."/>
            <person name="Soop K."/>
            <person name="Spirin V."/>
            <person name="Szebenyi C."/>
            <person name="Tomsovsky M."/>
            <person name="Tulloss R.E."/>
            <person name="Uehling J."/>
            <person name="Grigoriev I.V."/>
            <person name="Vagvolgyi C."/>
            <person name="Papp T."/>
            <person name="Martin F.M."/>
            <person name="Miettinen O."/>
            <person name="Hibbett D.S."/>
            <person name="Nagy L.G."/>
        </authorList>
    </citation>
    <scope>NUCLEOTIDE SEQUENCE [LARGE SCALE GENOMIC DNA]</scope>
    <source>
        <strain evidence="1 2">NL-1719</strain>
    </source>
</reference>
<sequence length="354" mass="37676">MSSTQVTPASLNHAIEFLTRPLLMIYAPTKVLSLQMLLQSALSALFTQRRGSRLTLSISQGSVAPRAFYPSCMAVGVRWADWFTLLGGKEFDLIIDDVSVIMRVGGVKTTIWTQAPSASVEPVPTTATTRQTLRATLNSALARARTRTLAQLILESPDEDKEADELFACISKASVAIVSPTPTRDVFPSSISSGPLNFIPFVPREGLAVIPEDSSRPSSRSSQTSSSSASSSSSTCFSATSDSTSATSTSSSPVSTFKLMSAVAPVQVRNQVVPILRAPQVPNRARKSVVVEVESEESTVPVCIDTTKKDVTKYLYSGGVSTVLTGGVMLGAGKTATPNKRNATSTGSSNWRRF</sequence>
<accession>A0ACD3AZK0</accession>
<organism evidence="1 2">
    <name type="scientific">Pluteus cervinus</name>
    <dbReference type="NCBI Taxonomy" id="181527"/>
    <lineage>
        <taxon>Eukaryota</taxon>
        <taxon>Fungi</taxon>
        <taxon>Dikarya</taxon>
        <taxon>Basidiomycota</taxon>
        <taxon>Agaricomycotina</taxon>
        <taxon>Agaricomycetes</taxon>
        <taxon>Agaricomycetidae</taxon>
        <taxon>Agaricales</taxon>
        <taxon>Pluteineae</taxon>
        <taxon>Pluteaceae</taxon>
        <taxon>Pluteus</taxon>
    </lineage>
</organism>
<dbReference type="Proteomes" id="UP000308600">
    <property type="component" value="Unassembled WGS sequence"/>
</dbReference>
<keyword evidence="2" id="KW-1185">Reference proteome</keyword>
<evidence type="ECO:0000313" key="2">
    <source>
        <dbReference type="Proteomes" id="UP000308600"/>
    </source>
</evidence>
<dbReference type="EMBL" id="ML208302">
    <property type="protein sequence ID" value="TFK71175.1"/>
    <property type="molecule type" value="Genomic_DNA"/>
</dbReference>
<evidence type="ECO:0000313" key="1">
    <source>
        <dbReference type="EMBL" id="TFK71175.1"/>
    </source>
</evidence>